<gene>
    <name evidence="2" type="ORF">CVM52_26080</name>
</gene>
<evidence type="ECO:0000313" key="3">
    <source>
        <dbReference type="Proteomes" id="UP000231553"/>
    </source>
</evidence>
<proteinExistence type="predicted"/>
<sequence>DSSEALRAVTGTGEAGPTPRDAQPAIGLYPNFAWGLGPYFEPSYFDPDQPVRMDVGLELSLAYEPAPGWVLAGALRHRLAGNVKDGRLSNSILPHVRTDQTLYAQAATTLKNLYAARQWRPGRNLYARTSAGYLESMYAGVAGELLWKPVSSRLALGAEAAYVRQRAYDQRLGLRDYSILTGHASAYLEMQRGYVAQLSAGRYLAGDLGATFSLDRTFANGWAVGGFFTLTDVPAEQFGEGSFDKGVRFSIPVTWFLGKPTRRSVGLGIRPIQRDGGQQLELPGRLYGQVRAAHARALDEQWARVWE</sequence>
<evidence type="ECO:0000313" key="2">
    <source>
        <dbReference type="EMBL" id="PJE31340.1"/>
    </source>
</evidence>
<evidence type="ECO:0000256" key="1">
    <source>
        <dbReference type="SAM" id="MobiDB-lite"/>
    </source>
</evidence>
<name>A0A2M8IT38_9RHOB</name>
<dbReference type="InterPro" id="IPR010344">
    <property type="entry name" value="YbjH"/>
</dbReference>
<dbReference type="AlphaFoldDB" id="A0A2M8IT38"/>
<feature type="region of interest" description="Disordered" evidence="1">
    <location>
        <begin position="1"/>
        <end position="23"/>
    </location>
</feature>
<protein>
    <submittedName>
        <fullName evidence="2">YjbH domain-containing protein</fullName>
    </submittedName>
</protein>
<reference evidence="2 3" key="1">
    <citation type="journal article" date="2018" name="Int. J. Syst. Evol. Microbiol.">
        <title>Pseudooceanicola lipolyticus sp. nov., a marine alphaproteobacterium, reclassification of Oceanicola flagellatus as Pseudooceanicola flagellatus comb. nov. and emended description of the genus Pseudooceanicola.</title>
        <authorList>
            <person name="Huang M.-M."/>
            <person name="Guo L.-L."/>
            <person name="Wu Y.-H."/>
            <person name="Lai Q.-L."/>
            <person name="Shao Z.-Z."/>
            <person name="Wang C.-S."/>
            <person name="Wu M."/>
            <person name="Xu X.-W."/>
        </authorList>
    </citation>
    <scope>NUCLEOTIDE SEQUENCE [LARGE SCALE GENOMIC DNA]</scope>
    <source>
        <strain evidence="2 3">157</strain>
    </source>
</reference>
<keyword evidence="3" id="KW-1185">Reference proteome</keyword>
<dbReference type="Pfam" id="PF06082">
    <property type="entry name" value="YjbH"/>
    <property type="match status" value="1"/>
</dbReference>
<comment type="caution">
    <text evidence="2">The sequence shown here is derived from an EMBL/GenBank/DDBJ whole genome shotgun (WGS) entry which is preliminary data.</text>
</comment>
<feature type="non-terminal residue" evidence="2">
    <location>
        <position position="1"/>
    </location>
</feature>
<accession>A0A2M8IT38</accession>
<dbReference type="Proteomes" id="UP000231553">
    <property type="component" value="Unassembled WGS sequence"/>
</dbReference>
<dbReference type="EMBL" id="PGTB01000384">
    <property type="protein sequence ID" value="PJE31340.1"/>
    <property type="molecule type" value="Genomic_DNA"/>
</dbReference>
<organism evidence="2 3">
    <name type="scientific">Pseudooceanicola lipolyticus</name>
    <dbReference type="NCBI Taxonomy" id="2029104"/>
    <lineage>
        <taxon>Bacteria</taxon>
        <taxon>Pseudomonadati</taxon>
        <taxon>Pseudomonadota</taxon>
        <taxon>Alphaproteobacteria</taxon>
        <taxon>Rhodobacterales</taxon>
        <taxon>Paracoccaceae</taxon>
        <taxon>Pseudooceanicola</taxon>
    </lineage>
</organism>
<dbReference type="RefSeq" id="WP_172721107.1">
    <property type="nucleotide sequence ID" value="NZ_PGTB01000384.1"/>
</dbReference>